<feature type="transmembrane region" description="Helical" evidence="2">
    <location>
        <begin position="154"/>
        <end position="174"/>
    </location>
</feature>
<evidence type="ECO:0000313" key="5">
    <source>
        <dbReference type="EMBL" id="KZP14573.1"/>
    </source>
</evidence>
<dbReference type="EMBL" id="KV417615">
    <property type="protein sequence ID" value="KZP14573.1"/>
    <property type="molecule type" value="Genomic_DNA"/>
</dbReference>
<gene>
    <name evidence="4" type="ORF">FIBSPDRAFT_959523</name>
    <name evidence="5" type="ORF">FIBSPDRAFT_959527</name>
</gene>
<keyword evidence="2" id="KW-0472">Membrane</keyword>
<evidence type="ECO:0000256" key="1">
    <source>
        <dbReference type="SAM" id="MobiDB-lite"/>
    </source>
</evidence>
<evidence type="ECO:0000256" key="2">
    <source>
        <dbReference type="SAM" id="Phobius"/>
    </source>
</evidence>
<dbReference type="EMBL" id="KV417615">
    <property type="protein sequence ID" value="KZP14567.1"/>
    <property type="molecule type" value="Genomic_DNA"/>
</dbReference>
<evidence type="ECO:0000259" key="3">
    <source>
        <dbReference type="Pfam" id="PF20151"/>
    </source>
</evidence>
<feature type="region of interest" description="Disordered" evidence="1">
    <location>
        <begin position="295"/>
        <end position="325"/>
    </location>
</feature>
<keyword evidence="2" id="KW-0812">Transmembrane</keyword>
<accession>A0A166DCY0</accession>
<dbReference type="AlphaFoldDB" id="A0A166DCY0"/>
<feature type="transmembrane region" description="Helical" evidence="2">
    <location>
        <begin position="114"/>
        <end position="134"/>
    </location>
</feature>
<feature type="transmembrane region" description="Helical" evidence="2">
    <location>
        <begin position="82"/>
        <end position="102"/>
    </location>
</feature>
<feature type="transmembrane region" description="Helical" evidence="2">
    <location>
        <begin position="215"/>
        <end position="233"/>
    </location>
</feature>
<dbReference type="InterPro" id="IPR045340">
    <property type="entry name" value="DUF6533"/>
</dbReference>
<sequence>MNPPSAIELAGQYQTARYILTAVVTAYAYDWVLSIQQEQALVAKFGLTRSNVVYFFSRTTSLAVQACSTSFSLAVASDCGDLMYANSALSLFSITSTYFLFLLRARAVYQNSDIATVVFGANLIVLIGLYIYQLVSFHADHIAHSSRCSSQQDYLLLIPIISLCATDTLVFLAISYRLAGLGAGPNANWSERARRFVTGDGLHSLGRSLLRSGQVYYLATILFFFINLALVLTPAVPAVLRYILVPPYVSFTNVMTCRVFRGLKLGTIQDEDRVGVSTRGIEVAFGIGVGAGVGSKGASADGDGRGQTDSNSNAGGSMGDEATVV</sequence>
<organism evidence="5 6">
    <name type="scientific">Athelia psychrophila</name>
    <dbReference type="NCBI Taxonomy" id="1759441"/>
    <lineage>
        <taxon>Eukaryota</taxon>
        <taxon>Fungi</taxon>
        <taxon>Dikarya</taxon>
        <taxon>Basidiomycota</taxon>
        <taxon>Agaricomycotina</taxon>
        <taxon>Agaricomycetes</taxon>
        <taxon>Agaricomycetidae</taxon>
        <taxon>Atheliales</taxon>
        <taxon>Atheliaceae</taxon>
        <taxon>Athelia</taxon>
    </lineage>
</organism>
<keyword evidence="6" id="KW-1185">Reference proteome</keyword>
<proteinExistence type="predicted"/>
<dbReference type="Proteomes" id="UP000076532">
    <property type="component" value="Unassembled WGS sequence"/>
</dbReference>
<protein>
    <recommendedName>
        <fullName evidence="3">DUF6533 domain-containing protein</fullName>
    </recommendedName>
</protein>
<keyword evidence="2" id="KW-1133">Transmembrane helix</keyword>
<evidence type="ECO:0000313" key="4">
    <source>
        <dbReference type="EMBL" id="KZP14567.1"/>
    </source>
</evidence>
<reference evidence="5 6" key="1">
    <citation type="journal article" date="2016" name="Mol. Biol. Evol.">
        <title>Comparative Genomics of Early-Diverging Mushroom-Forming Fungi Provides Insights into the Origins of Lignocellulose Decay Capabilities.</title>
        <authorList>
            <person name="Nagy L.G."/>
            <person name="Riley R."/>
            <person name="Tritt A."/>
            <person name="Adam C."/>
            <person name="Daum C."/>
            <person name="Floudas D."/>
            <person name="Sun H."/>
            <person name="Yadav J.S."/>
            <person name="Pangilinan J."/>
            <person name="Larsson K.H."/>
            <person name="Matsuura K."/>
            <person name="Barry K."/>
            <person name="Labutti K."/>
            <person name="Kuo R."/>
            <person name="Ohm R.A."/>
            <person name="Bhattacharya S.S."/>
            <person name="Shirouzu T."/>
            <person name="Yoshinaga Y."/>
            <person name="Martin F.M."/>
            <person name="Grigoriev I.V."/>
            <person name="Hibbett D.S."/>
        </authorList>
    </citation>
    <scope>NUCLEOTIDE SEQUENCE [LARGE SCALE GENOMIC DNA]</scope>
    <source>
        <strain evidence="5 6">CBS 109695</strain>
    </source>
</reference>
<dbReference type="Pfam" id="PF20151">
    <property type="entry name" value="DUF6533"/>
    <property type="match status" value="1"/>
</dbReference>
<dbReference type="OrthoDB" id="3193253at2759"/>
<evidence type="ECO:0000313" key="6">
    <source>
        <dbReference type="Proteomes" id="UP000076532"/>
    </source>
</evidence>
<feature type="domain" description="DUF6533" evidence="3">
    <location>
        <begin position="18"/>
        <end position="62"/>
    </location>
</feature>
<name>A0A166DCY0_9AGAM</name>